<gene>
    <name evidence="2" type="ORF">A7X81_00110</name>
</gene>
<accession>A0AA91FXL8</accession>
<feature type="transmembrane region" description="Helical" evidence="1">
    <location>
        <begin position="33"/>
        <end position="54"/>
    </location>
</feature>
<keyword evidence="3" id="KW-1185">Reference proteome</keyword>
<comment type="caution">
    <text evidence="2">The sequence shown here is derived from an EMBL/GenBank/DDBJ whole genome shotgun (WGS) entry which is preliminary data.</text>
</comment>
<keyword evidence="1" id="KW-1133">Transmembrane helix</keyword>
<proteinExistence type="predicted"/>
<keyword evidence="1" id="KW-0812">Transmembrane</keyword>
<evidence type="ECO:0000313" key="3">
    <source>
        <dbReference type="Proteomes" id="UP000094873"/>
    </source>
</evidence>
<evidence type="ECO:0000313" key="2">
    <source>
        <dbReference type="EMBL" id="OCX43425.1"/>
    </source>
</evidence>
<evidence type="ECO:0000256" key="1">
    <source>
        <dbReference type="SAM" id="Phobius"/>
    </source>
</evidence>
<reference evidence="2 3" key="1">
    <citation type="submission" date="2016-05" db="EMBL/GenBank/DDBJ databases">
        <authorList>
            <person name="Caceres A."/>
            <person name="Munoz I."/>
            <person name="Iraola G."/>
            <person name="Diaz-Viraque F."/>
            <person name="Greif G."/>
            <person name="Collado L."/>
        </authorList>
    </citation>
    <scope>NUCLEOTIDE SEQUENCE [LARGE SCALE GENOMIC DNA]</scope>
    <source>
        <strain evidence="2 3">WBE38</strain>
    </source>
</reference>
<name>A0AA91FXL8_9BACT</name>
<dbReference type="InterPro" id="IPR031876">
    <property type="entry name" value="DUF4760"/>
</dbReference>
<keyword evidence="1" id="KW-0472">Membrane</keyword>
<organism evidence="2 3">
    <name type="scientific">Campylobacter ornithocola</name>
    <dbReference type="NCBI Taxonomy" id="1848766"/>
    <lineage>
        <taxon>Bacteria</taxon>
        <taxon>Pseudomonadati</taxon>
        <taxon>Campylobacterota</taxon>
        <taxon>Epsilonproteobacteria</taxon>
        <taxon>Campylobacterales</taxon>
        <taxon>Campylobacteraceae</taxon>
        <taxon>Campylobacter</taxon>
    </lineage>
</organism>
<protein>
    <recommendedName>
        <fullName evidence="4">DUF4760 domain-containing protein</fullName>
    </recommendedName>
</protein>
<dbReference type="Proteomes" id="UP000094873">
    <property type="component" value="Unassembled WGS sequence"/>
</dbReference>
<evidence type="ECO:0008006" key="4">
    <source>
        <dbReference type="Google" id="ProtNLM"/>
    </source>
</evidence>
<feature type="transmembrane region" description="Helical" evidence="1">
    <location>
        <begin position="7"/>
        <end position="27"/>
    </location>
</feature>
<dbReference type="AlphaFoldDB" id="A0AA91FXL8"/>
<dbReference type="RefSeq" id="WP_066006904.1">
    <property type="nucleotide sequence ID" value="NZ_LXSU01000069.1"/>
</dbReference>
<sequence length="198" mass="23719">MKLLKNWYFALWLIGFFAIVCLCLYFNLEIKTIAYIISAYAVSCSLVLNAYSIFEKTRADFEKTKVDKFNLTMQMILKWDEKHFIEARDYTRKQHGIQNKLGKEEITREIENNLELERSVRMMLNYFEVLQTLIQNNSVDEDIIMEHFAHLMVEVMRDRYDDYINKKIKPINPLGVEKLELLKTECENYVNILNKHKK</sequence>
<dbReference type="EMBL" id="LXSU01000069">
    <property type="protein sequence ID" value="OCX43425.1"/>
    <property type="molecule type" value="Genomic_DNA"/>
</dbReference>
<dbReference type="Pfam" id="PF15956">
    <property type="entry name" value="DUF4760"/>
    <property type="match status" value="1"/>
</dbReference>